<dbReference type="SUPFAM" id="SSF46785">
    <property type="entry name" value="Winged helix' DNA-binding domain"/>
    <property type="match status" value="1"/>
</dbReference>
<dbReference type="Gene3D" id="3.30.450.40">
    <property type="match status" value="1"/>
</dbReference>
<reference evidence="6" key="1">
    <citation type="journal article" date="2014" name="Int. J. Syst. Evol. Microbiol.">
        <title>Complete genome of a new Firmicutes species belonging to the dominant human colonic microbiota ('Ruminococcus bicirculans') reveals two chromosomes and a selective capacity to utilize plant glucans.</title>
        <authorList>
            <consortium name="NISC Comparative Sequencing Program"/>
            <person name="Wegmann U."/>
            <person name="Louis P."/>
            <person name="Goesmann A."/>
            <person name="Henrissat B."/>
            <person name="Duncan S.H."/>
            <person name="Flint H.J."/>
        </authorList>
    </citation>
    <scope>NUCLEOTIDE SEQUENCE</scope>
    <source>
        <strain evidence="6">NBRC 103408</strain>
    </source>
</reference>
<reference evidence="6" key="2">
    <citation type="submission" date="2023-01" db="EMBL/GenBank/DDBJ databases">
        <title>Draft genome sequence of Sneathiella chinensis strain NBRC 103408.</title>
        <authorList>
            <person name="Sun Q."/>
            <person name="Mori K."/>
        </authorList>
    </citation>
    <scope>NUCLEOTIDE SEQUENCE</scope>
    <source>
        <strain evidence="6">NBRC 103408</strain>
    </source>
</reference>
<organism evidence="6 7">
    <name type="scientific">Sneathiella chinensis</name>
    <dbReference type="NCBI Taxonomy" id="349750"/>
    <lineage>
        <taxon>Bacteria</taxon>
        <taxon>Pseudomonadati</taxon>
        <taxon>Pseudomonadota</taxon>
        <taxon>Alphaproteobacteria</taxon>
        <taxon>Sneathiellales</taxon>
        <taxon>Sneathiellaceae</taxon>
        <taxon>Sneathiella</taxon>
    </lineage>
</organism>
<dbReference type="InterPro" id="IPR014757">
    <property type="entry name" value="Tscrpt_reg_IclR_C"/>
</dbReference>
<dbReference type="EMBL" id="BSNF01000007">
    <property type="protein sequence ID" value="GLQ06789.1"/>
    <property type="molecule type" value="Genomic_DNA"/>
</dbReference>
<keyword evidence="3" id="KW-0804">Transcription</keyword>
<dbReference type="InterPro" id="IPR036388">
    <property type="entry name" value="WH-like_DNA-bd_sf"/>
</dbReference>
<dbReference type="Gene3D" id="1.10.10.10">
    <property type="entry name" value="Winged helix-like DNA-binding domain superfamily/Winged helix DNA-binding domain"/>
    <property type="match status" value="1"/>
</dbReference>
<evidence type="ECO:0000259" key="4">
    <source>
        <dbReference type="PROSITE" id="PS51077"/>
    </source>
</evidence>
<keyword evidence="1" id="KW-0805">Transcription regulation</keyword>
<evidence type="ECO:0000313" key="6">
    <source>
        <dbReference type="EMBL" id="GLQ06789.1"/>
    </source>
</evidence>
<dbReference type="RefSeq" id="WP_169562124.1">
    <property type="nucleotide sequence ID" value="NZ_BSNF01000007.1"/>
</dbReference>
<dbReference type="InterPro" id="IPR029016">
    <property type="entry name" value="GAF-like_dom_sf"/>
</dbReference>
<dbReference type="Proteomes" id="UP001161409">
    <property type="component" value="Unassembled WGS sequence"/>
</dbReference>
<dbReference type="Pfam" id="PF01614">
    <property type="entry name" value="IclR_C"/>
    <property type="match status" value="1"/>
</dbReference>
<dbReference type="PROSITE" id="PS51077">
    <property type="entry name" value="HTH_ICLR"/>
    <property type="match status" value="1"/>
</dbReference>
<dbReference type="SUPFAM" id="SSF55781">
    <property type="entry name" value="GAF domain-like"/>
    <property type="match status" value="1"/>
</dbReference>
<dbReference type="InterPro" id="IPR005471">
    <property type="entry name" value="Tscrpt_reg_IclR_N"/>
</dbReference>
<evidence type="ECO:0000256" key="3">
    <source>
        <dbReference type="ARBA" id="ARBA00023163"/>
    </source>
</evidence>
<dbReference type="SMART" id="SM00346">
    <property type="entry name" value="HTH_ICLR"/>
    <property type="match status" value="1"/>
</dbReference>
<proteinExistence type="predicted"/>
<name>A0ABQ5U6A5_9PROT</name>
<evidence type="ECO:0000259" key="5">
    <source>
        <dbReference type="PROSITE" id="PS51078"/>
    </source>
</evidence>
<evidence type="ECO:0000256" key="1">
    <source>
        <dbReference type="ARBA" id="ARBA00023015"/>
    </source>
</evidence>
<gene>
    <name evidence="6" type="ORF">GCM10007924_20100</name>
</gene>
<dbReference type="InterPro" id="IPR036390">
    <property type="entry name" value="WH_DNA-bd_sf"/>
</dbReference>
<dbReference type="PROSITE" id="PS51078">
    <property type="entry name" value="ICLR_ED"/>
    <property type="match status" value="1"/>
</dbReference>
<accession>A0ABQ5U6A5</accession>
<comment type="caution">
    <text evidence="6">The sequence shown here is derived from an EMBL/GenBank/DDBJ whole genome shotgun (WGS) entry which is preliminary data.</text>
</comment>
<feature type="domain" description="HTH iclR-type" evidence="4">
    <location>
        <begin position="12"/>
        <end position="74"/>
    </location>
</feature>
<evidence type="ECO:0000313" key="7">
    <source>
        <dbReference type="Proteomes" id="UP001161409"/>
    </source>
</evidence>
<keyword evidence="7" id="KW-1185">Reference proteome</keyword>
<evidence type="ECO:0000256" key="2">
    <source>
        <dbReference type="ARBA" id="ARBA00023125"/>
    </source>
</evidence>
<dbReference type="PANTHER" id="PTHR30136">
    <property type="entry name" value="HELIX-TURN-HELIX TRANSCRIPTIONAL REGULATOR, ICLR FAMILY"/>
    <property type="match status" value="1"/>
</dbReference>
<dbReference type="InterPro" id="IPR050707">
    <property type="entry name" value="HTH_MetabolicPath_Reg"/>
</dbReference>
<protein>
    <submittedName>
        <fullName evidence="6">Transcriptional regulator</fullName>
    </submittedName>
</protein>
<sequence length="262" mass="28928">MDKPDQPAIKLVGALHSGISILRYLSTRNAPAGVTQVARDLSLNPSTCFNLLRTLAHEKLVTFNTETKTYQIGLGLVEIAQSALNSASLVRMIQPIIDDISARHQITVTLCQKMEDDRVMMIANAETASYIRIHMAIGQRLPLFIGALGRCFAAFSDLSKAELKKEYSKLRFETPLPFEDWLASLEDVRRNYFAIDKEHFNKGFTTVSAPIFNLDNRPGMAISAVTVTAQITDQKLQDIAVSIREAGKQISATIQGAPIPPQ</sequence>
<dbReference type="PANTHER" id="PTHR30136:SF24">
    <property type="entry name" value="HTH-TYPE TRANSCRIPTIONAL REPRESSOR ALLR"/>
    <property type="match status" value="1"/>
</dbReference>
<dbReference type="Pfam" id="PF09339">
    <property type="entry name" value="HTH_IclR"/>
    <property type="match status" value="1"/>
</dbReference>
<feature type="domain" description="IclR-ED" evidence="5">
    <location>
        <begin position="75"/>
        <end position="256"/>
    </location>
</feature>
<keyword evidence="2" id="KW-0238">DNA-binding</keyword>